<proteinExistence type="predicted"/>
<dbReference type="RefSeq" id="WP_107987668.1">
    <property type="nucleotide sequence ID" value="NZ_QAYG01000001.1"/>
</dbReference>
<gene>
    <name evidence="2" type="ORF">C8N35_10179</name>
</gene>
<feature type="coiled-coil region" evidence="1">
    <location>
        <begin position="604"/>
        <end position="666"/>
    </location>
</feature>
<evidence type="ECO:0000313" key="2">
    <source>
        <dbReference type="EMBL" id="PTW62046.1"/>
    </source>
</evidence>
<evidence type="ECO:0000313" key="3">
    <source>
        <dbReference type="Proteomes" id="UP000244081"/>
    </source>
</evidence>
<reference evidence="2 3" key="1">
    <citation type="submission" date="2018-04" db="EMBL/GenBank/DDBJ databases">
        <title>Genomic Encyclopedia of Archaeal and Bacterial Type Strains, Phase II (KMG-II): from individual species to whole genera.</title>
        <authorList>
            <person name="Goeker M."/>
        </authorList>
    </citation>
    <scope>NUCLEOTIDE SEQUENCE [LARGE SCALE GENOMIC DNA]</scope>
    <source>
        <strain evidence="2 3">DSM 23382</strain>
    </source>
</reference>
<keyword evidence="1" id="KW-0175">Coiled coil</keyword>
<dbReference type="EMBL" id="QAYG01000001">
    <property type="protein sequence ID" value="PTW62046.1"/>
    <property type="molecule type" value="Genomic_DNA"/>
</dbReference>
<organism evidence="2 3">
    <name type="scientific">Breoghania corrubedonensis</name>
    <dbReference type="NCBI Taxonomy" id="665038"/>
    <lineage>
        <taxon>Bacteria</taxon>
        <taxon>Pseudomonadati</taxon>
        <taxon>Pseudomonadota</taxon>
        <taxon>Alphaproteobacteria</taxon>
        <taxon>Hyphomicrobiales</taxon>
        <taxon>Stappiaceae</taxon>
        <taxon>Breoghania</taxon>
    </lineage>
</organism>
<sequence>MFNVEEARAKVVQLDAEEARNRRLAASGWAGSLTGDLLAAVLDPTMLIPGGAIVRSGKLGYSATKTALMASGAAGVGAAVQEAGLQSTQDLRSASESMTNIGGSVILGGLLGAGAARWLSHGEFQRAGDQLVKDLTGEVADPVAASNAVIARMRSAGAAAVEEAGRATLEDLGVGGSKAAQAVARATAAARINPGVETMFSPFQTTRAAYARLVDNPIYTKMNMEGRSLGSDLTHGGDISSTGASVENLVKYYERGAVAEYLRGEKKLYRAARKAGQWKGRRREFTQAVAYAARRGDADPNGNEFVTQAAQLARQKIFDPLLKRMQELRILPENLHLDTALSYLTRVYDRPKIIARAAEFKAIVRRHVSGAVRSAQDRQEEIRIARTINKATDLDDELARAHTRLKNVEGRLAKRKSARARKVDLIRKEEGKRFDVLQDRVPRSVLDVAKSMRHDDAIMKDVARVGRARPSRARYPILGILKAHGGVRADSDLAAELRHMGVTHKTVPGLLRKEAGLRDIDNLVAGEDPLLARMSDPDSGYVDRDEVLAAIRDELGGNPLREGDELAEEAARDALEQNVEHWLDSIGLSPNASVKEVGQYLDNAVRAEHQLTDLDKRIAAMNRDLEDFDRLTDDVAKEQTIAGASADKLADELNELEARINEVRQYANGSRRVSILVDYADARKGLGQVKARQSRLGKRIEELEAVPAGKVTPEIAAELRALRHDKNGVDGRVIKGEAKVEKLKPYLPKDAGDDLDFISPEDFNEYVNEIVNSVYDNVTGNGQGDMPQWLTPATRGPLKGRTLHIPDVELEGFLVNDMDAITRQYARTVGAEVELTAKFGRADMRDQFQALKDEYHQRLNAAKTEAERKRLTKAFERDELNLSAFRDMIRGTYRSAEQNSNWGRLTRAALTFNYMRLLGGVALSSLSDLSRSVAVHGVRATMRDGLPILVSRLKAAKISRADARALGAVTETVLQTRLAQLAELTDPYAYGSTFERFLSNSSNVFSRLTFLGAWNDTMKTMASVMTQNRIMRNALRPGAMSREERAYMAYLGFDEEMMHRVAAQFRSHGVREKNVYGANVEAWDDGVARRAFAAALNKDVDRTIVTKGVADTPLWTHSNWGKVVTQFQSFALASHQRVLIAGLQERPHRLAEQMVFSTALGMLVSWAKYKERGDDDRAERLLDNPGEWIVNGLDRSGLLAIPFQISNTMDKIGVSHVGPVPLTITSALQTAAGDRDTGGTVSRYASRNSMGALFGPSVGLVQDLVTIASQVARGEVNRQGAKAMLRLVPGGTLPGARTLLNTEVRPALENAVE</sequence>
<comment type="caution">
    <text evidence="2">The sequence shown here is derived from an EMBL/GenBank/DDBJ whole genome shotgun (WGS) entry which is preliminary data.</text>
</comment>
<feature type="coiled-coil region" evidence="1">
    <location>
        <begin position="845"/>
        <end position="881"/>
    </location>
</feature>
<keyword evidence="3" id="KW-1185">Reference proteome</keyword>
<accession>A0A2T5VEA3</accession>
<dbReference type="OrthoDB" id="6065087at2"/>
<dbReference type="Proteomes" id="UP000244081">
    <property type="component" value="Unassembled WGS sequence"/>
</dbReference>
<protein>
    <submittedName>
        <fullName evidence="2">Uncharacterized protein</fullName>
    </submittedName>
</protein>
<evidence type="ECO:0000256" key="1">
    <source>
        <dbReference type="SAM" id="Coils"/>
    </source>
</evidence>
<name>A0A2T5VEA3_9HYPH</name>